<keyword evidence="2" id="KW-1185">Reference proteome</keyword>
<dbReference type="Proteomes" id="UP001589607">
    <property type="component" value="Unassembled WGS sequence"/>
</dbReference>
<sequence length="151" mass="17406">MLQHSILIEKRHERFIKNVCKSGIVYALRDKEGFATSTSVNFVNDEEEAVGIICFWAEKALAISCIKEEWSKYKITEIQLVEFIENWCIGMDHDGLIIGTEFDQNMFGFEAEPLALILQLVTELKANKKELNFKNFKNSTDLEKQVKAILE</sequence>
<dbReference type="RefSeq" id="WP_236456848.1">
    <property type="nucleotide sequence ID" value="NZ_CBCSGE010000030.1"/>
</dbReference>
<gene>
    <name evidence="1" type="ORF">ACFFVF_20870</name>
</gene>
<accession>A0ABV5GUN3</accession>
<dbReference type="InterPro" id="IPR021284">
    <property type="entry name" value="DUF2750"/>
</dbReference>
<proteinExistence type="predicted"/>
<comment type="caution">
    <text evidence="1">The sequence shown here is derived from an EMBL/GenBank/DDBJ whole genome shotgun (WGS) entry which is preliminary data.</text>
</comment>
<protein>
    <submittedName>
        <fullName evidence="1">DUF2750 domain-containing protein</fullName>
    </submittedName>
</protein>
<organism evidence="1 2">
    <name type="scientific">Flavobacterium jumunjinense</name>
    <dbReference type="NCBI Taxonomy" id="998845"/>
    <lineage>
        <taxon>Bacteria</taxon>
        <taxon>Pseudomonadati</taxon>
        <taxon>Bacteroidota</taxon>
        <taxon>Flavobacteriia</taxon>
        <taxon>Flavobacteriales</taxon>
        <taxon>Flavobacteriaceae</taxon>
        <taxon>Flavobacterium</taxon>
    </lineage>
</organism>
<evidence type="ECO:0000313" key="2">
    <source>
        <dbReference type="Proteomes" id="UP001589607"/>
    </source>
</evidence>
<reference evidence="1 2" key="1">
    <citation type="submission" date="2024-09" db="EMBL/GenBank/DDBJ databases">
        <authorList>
            <person name="Sun Q."/>
            <person name="Mori K."/>
        </authorList>
    </citation>
    <scope>NUCLEOTIDE SEQUENCE [LARGE SCALE GENOMIC DNA]</scope>
    <source>
        <strain evidence="1 2">CECT 7955</strain>
    </source>
</reference>
<evidence type="ECO:0000313" key="1">
    <source>
        <dbReference type="EMBL" id="MFB9098969.1"/>
    </source>
</evidence>
<name>A0ABV5GUN3_9FLAO</name>
<dbReference type="EMBL" id="JBHMEY010000097">
    <property type="protein sequence ID" value="MFB9098969.1"/>
    <property type="molecule type" value="Genomic_DNA"/>
</dbReference>
<dbReference type="Pfam" id="PF11042">
    <property type="entry name" value="DUF2750"/>
    <property type="match status" value="1"/>
</dbReference>